<feature type="compositionally biased region" description="Polar residues" evidence="1">
    <location>
        <begin position="559"/>
        <end position="591"/>
    </location>
</feature>
<protein>
    <recommendedName>
        <fullName evidence="4">Transposase MuDR plant domain-containing protein</fullName>
    </recommendedName>
</protein>
<dbReference type="PANTHER" id="PTHR31973">
    <property type="entry name" value="POLYPROTEIN, PUTATIVE-RELATED"/>
    <property type="match status" value="1"/>
</dbReference>
<name>A0A9J6AQ28_SOLCO</name>
<keyword evidence="3" id="KW-1185">Reference proteome</keyword>
<organism evidence="2 3">
    <name type="scientific">Solanum commersonii</name>
    <name type="common">Commerson's wild potato</name>
    <name type="synonym">Commerson's nightshade</name>
    <dbReference type="NCBI Taxonomy" id="4109"/>
    <lineage>
        <taxon>Eukaryota</taxon>
        <taxon>Viridiplantae</taxon>
        <taxon>Streptophyta</taxon>
        <taxon>Embryophyta</taxon>
        <taxon>Tracheophyta</taxon>
        <taxon>Spermatophyta</taxon>
        <taxon>Magnoliopsida</taxon>
        <taxon>eudicotyledons</taxon>
        <taxon>Gunneridae</taxon>
        <taxon>Pentapetalae</taxon>
        <taxon>asterids</taxon>
        <taxon>lamiids</taxon>
        <taxon>Solanales</taxon>
        <taxon>Solanaceae</taxon>
        <taxon>Solanoideae</taxon>
        <taxon>Solaneae</taxon>
        <taxon>Solanum</taxon>
    </lineage>
</organism>
<dbReference type="EMBL" id="JACXVP010000002">
    <property type="protein sequence ID" value="KAG5626460.1"/>
    <property type="molecule type" value="Genomic_DNA"/>
</dbReference>
<feature type="compositionally biased region" description="Acidic residues" evidence="1">
    <location>
        <begin position="204"/>
        <end position="218"/>
    </location>
</feature>
<evidence type="ECO:0000313" key="3">
    <source>
        <dbReference type="Proteomes" id="UP000824120"/>
    </source>
</evidence>
<accession>A0A9J6AQ28</accession>
<dbReference type="PANTHER" id="PTHR31973:SF197">
    <property type="entry name" value="SWIM-TYPE DOMAIN-CONTAINING PROTEIN"/>
    <property type="match status" value="1"/>
</dbReference>
<evidence type="ECO:0000313" key="2">
    <source>
        <dbReference type="EMBL" id="KAG5626460.1"/>
    </source>
</evidence>
<gene>
    <name evidence="2" type="ORF">H5410_011678</name>
</gene>
<feature type="compositionally biased region" description="Polar residues" evidence="1">
    <location>
        <begin position="603"/>
        <end position="624"/>
    </location>
</feature>
<sequence length="733" mass="80562">MALTIVTLCFVSDPTLRYANGITSVEKINIDVDELHIMLFHKIALRLGVENVETFGCRVNKKGTFYMLNTDSAILNFLNNLKGANFVDVYVVHPISIPLFVDEILVLPNTNLKSSPPLVEEQTPAPRVEEHSNSNSLYDIDKNIDDLKQVKEKTDRVNLDEISSGPVGIDAGFKDIYKERRGRFEGNLNGDDLYFDSSDPGSDISEDEGDHVENDEVVDSAPRKESTKIYFDPTAKKGGTAKLLYSKGVNIKLKPNDKEMIRAKCNKKGCPWHILGSIDGNTGNFSVDGKKGLEGIGLDGAFLKSCIKHDLELTKGEGLTVMSDMQKGLHLALIDVLSNAEIRWYARQNGQTGRNTGGVKKGEENSGRLPGHHLSELGVGIVEALLRHNKEAWCRAYYKEHSKCDVEIRVKIMEIMNQMREFLEKWITDVSPMAMRKNAEITDNCEVKFNGDFGFEIHDPPYKHVVDLKKKVYSTYDNHEDVAKSDRPTIEPLEITAMPGRPGKNRKRDSEEPVKKKFGKATRKGRKIKCSVCKTFGHNKKGCLTLKIATAGTSVATAKSQSSINAGPSAGCTPSASLISARRPTNASSSGVRPATALASGGRPTSATSSDVRQLSTQQSTFSAAGQKRKTSTTLRSGATLAYKKPTPKKAKTAGYGLLFGSSGSVTERSENTNRVLHSATLSSSTPTNIVLGYKPNGLRWKGRVAITQRQLWEESYRSTNDTQDTPSTQGTH</sequence>
<dbReference type="Proteomes" id="UP000824120">
    <property type="component" value="Chromosome 2"/>
</dbReference>
<reference evidence="2 3" key="1">
    <citation type="submission" date="2020-09" db="EMBL/GenBank/DDBJ databases">
        <title>De no assembly of potato wild relative species, Solanum commersonii.</title>
        <authorList>
            <person name="Cho K."/>
        </authorList>
    </citation>
    <scope>NUCLEOTIDE SEQUENCE [LARGE SCALE GENOMIC DNA]</scope>
    <source>
        <strain evidence="2">LZ3.2</strain>
        <tissue evidence="2">Leaf</tissue>
    </source>
</reference>
<feature type="region of interest" description="Disordered" evidence="1">
    <location>
        <begin position="559"/>
        <end position="654"/>
    </location>
</feature>
<dbReference type="AlphaFoldDB" id="A0A9J6AQ28"/>
<comment type="caution">
    <text evidence="2">The sequence shown here is derived from an EMBL/GenBank/DDBJ whole genome shotgun (WGS) entry which is preliminary data.</text>
</comment>
<evidence type="ECO:0000256" key="1">
    <source>
        <dbReference type="SAM" id="MobiDB-lite"/>
    </source>
</evidence>
<proteinExistence type="predicted"/>
<dbReference type="OrthoDB" id="1302804at2759"/>
<feature type="region of interest" description="Disordered" evidence="1">
    <location>
        <begin position="494"/>
        <end position="522"/>
    </location>
</feature>
<evidence type="ECO:0008006" key="4">
    <source>
        <dbReference type="Google" id="ProtNLM"/>
    </source>
</evidence>
<feature type="region of interest" description="Disordered" evidence="1">
    <location>
        <begin position="189"/>
        <end position="224"/>
    </location>
</feature>